<reference evidence="6 7" key="1">
    <citation type="submission" date="2012-03" db="EMBL/GenBank/DDBJ databases">
        <title>The Genome Sequence of Bartonella tamiae Th239.</title>
        <authorList>
            <consortium name="The Broad Institute Genome Sequencing Platform"/>
            <consortium name="The Broad Institute Genome Sequencing Center for Infectious Disease"/>
            <person name="Feldgarden M."/>
            <person name="Kirby J."/>
            <person name="Kosoy M."/>
            <person name="Birtles R."/>
            <person name="Probert W.S."/>
            <person name="Chiaraviglio L."/>
            <person name="Young S.K."/>
            <person name="Zeng Q."/>
            <person name="Gargeya S."/>
            <person name="Fitzgerald M."/>
            <person name="Haas B."/>
            <person name="Abouelleil A."/>
            <person name="Alvarado L."/>
            <person name="Arachchi H.M."/>
            <person name="Berlin A."/>
            <person name="Chapman S.B."/>
            <person name="Gearin G."/>
            <person name="Goldberg J."/>
            <person name="Griggs A."/>
            <person name="Gujja S."/>
            <person name="Hansen M."/>
            <person name="Heiman D."/>
            <person name="Howarth C."/>
            <person name="Larimer J."/>
            <person name="Lui A."/>
            <person name="MacDonald P.J.P."/>
            <person name="McCowen C."/>
            <person name="Montmayeur A."/>
            <person name="Murphy C."/>
            <person name="Neiman D."/>
            <person name="Pearson M."/>
            <person name="Priest M."/>
            <person name="Roberts A."/>
            <person name="Saif S."/>
            <person name="Shea T."/>
            <person name="Sisk P."/>
            <person name="Stolte C."/>
            <person name="Sykes S."/>
            <person name="Wortman J."/>
            <person name="Nusbaum C."/>
            <person name="Birren B."/>
        </authorList>
    </citation>
    <scope>NUCLEOTIDE SEQUENCE [LARGE SCALE GENOMIC DNA]</scope>
    <source>
        <strain evidence="6 7">Th239</strain>
    </source>
</reference>
<dbReference type="HOGENOM" id="CLU_077127_0_0_5"/>
<accession>J0ZKX4</accession>
<evidence type="ECO:0000256" key="1">
    <source>
        <dbReference type="ARBA" id="ARBA00006739"/>
    </source>
</evidence>
<dbReference type="RefSeq" id="WP_008040044.1">
    <property type="nucleotide sequence ID" value="NZ_JH725147.1"/>
</dbReference>
<dbReference type="Pfam" id="PF00535">
    <property type="entry name" value="Glycos_transf_2"/>
    <property type="match status" value="1"/>
</dbReference>
<evidence type="ECO:0000313" key="6">
    <source>
        <dbReference type="EMBL" id="EJF89018.1"/>
    </source>
</evidence>
<dbReference type="PATRIC" id="fig|1094558.3.peg.1675"/>
<dbReference type="PANTHER" id="PTHR43179:SF12">
    <property type="entry name" value="GALACTOFURANOSYLTRANSFERASE GLFT2"/>
    <property type="match status" value="1"/>
</dbReference>
<dbReference type="AlphaFoldDB" id="J0ZKX4"/>
<proteinExistence type="inferred from homology"/>
<protein>
    <recommendedName>
        <fullName evidence="8">Glycosyltransferase 2-like prokaryotic type domain-containing protein</fullName>
    </recommendedName>
</protein>
<evidence type="ECO:0000259" key="5">
    <source>
        <dbReference type="Pfam" id="PF02709"/>
    </source>
</evidence>
<evidence type="ECO:0000256" key="2">
    <source>
        <dbReference type="ARBA" id="ARBA00022676"/>
    </source>
</evidence>
<gene>
    <name evidence="6" type="ORF">ME5_01569</name>
</gene>
<name>J0ZKX4_9HYPH</name>
<dbReference type="Proteomes" id="UP000008952">
    <property type="component" value="Unassembled WGS sequence"/>
</dbReference>
<keyword evidence="3" id="KW-0808">Transferase</keyword>
<keyword evidence="2" id="KW-0328">Glycosyltransferase</keyword>
<evidence type="ECO:0000256" key="3">
    <source>
        <dbReference type="ARBA" id="ARBA00022679"/>
    </source>
</evidence>
<keyword evidence="7" id="KW-1185">Reference proteome</keyword>
<dbReference type="CDD" id="cd00761">
    <property type="entry name" value="Glyco_tranf_GTA_type"/>
    <property type="match status" value="1"/>
</dbReference>
<dbReference type="PANTHER" id="PTHR43179">
    <property type="entry name" value="RHAMNOSYLTRANSFERASE WBBL"/>
    <property type="match status" value="1"/>
</dbReference>
<evidence type="ECO:0008006" key="8">
    <source>
        <dbReference type="Google" id="ProtNLM"/>
    </source>
</evidence>
<comment type="similarity">
    <text evidence="1">Belongs to the glycosyltransferase 2 family.</text>
</comment>
<feature type="domain" description="Galactosyltransferase C-terminal" evidence="5">
    <location>
        <begin position="161"/>
        <end position="213"/>
    </location>
</feature>
<dbReference type="STRING" id="1094558.ME5_01569"/>
<dbReference type="EMBL" id="AIMB01000008">
    <property type="protein sequence ID" value="EJF89018.1"/>
    <property type="molecule type" value="Genomic_DNA"/>
</dbReference>
<dbReference type="GO" id="GO:0016757">
    <property type="term" value="F:glycosyltransferase activity"/>
    <property type="evidence" value="ECO:0007669"/>
    <property type="project" value="UniProtKB-KW"/>
</dbReference>
<dbReference type="InterPro" id="IPR027791">
    <property type="entry name" value="Galactosyl_T_C"/>
</dbReference>
<dbReference type="SUPFAM" id="SSF53448">
    <property type="entry name" value="Nucleotide-diphospho-sugar transferases"/>
    <property type="match status" value="1"/>
</dbReference>
<dbReference type="InterPro" id="IPR001173">
    <property type="entry name" value="Glyco_trans_2-like"/>
</dbReference>
<dbReference type="eggNOG" id="COG1216">
    <property type="taxonomic scope" value="Bacteria"/>
</dbReference>
<dbReference type="Gene3D" id="3.90.550.10">
    <property type="entry name" value="Spore Coat Polysaccharide Biosynthesis Protein SpsA, Chain A"/>
    <property type="match status" value="1"/>
</dbReference>
<evidence type="ECO:0000259" key="4">
    <source>
        <dbReference type="Pfam" id="PF00535"/>
    </source>
</evidence>
<evidence type="ECO:0000313" key="7">
    <source>
        <dbReference type="Proteomes" id="UP000008952"/>
    </source>
</evidence>
<sequence>MMKCSVLTLNKNRVQHLINLIIGLENNSQKPDELIIIEMSDQDYTLPQMSFPILKIHLLSHERLPLAVARNLAVQHASYDNLIFLDVDCIPAHNFVKTLTHISQRQNAIISPEILYLSNQPLPSPWTEKDLMEKGSPHDARFFPKKGLKREEDPGLFWSLAFFVTRFNFDKIGGFYEEYEGYGGEDTDFGFQAKKSHVDHFLTAQTRAYHQYHETLNPPYNHFNDIIKNATLFHKRWGVWPMHGWLESFRKQGLINWHEDHIEIKKMPS</sequence>
<feature type="domain" description="Glycosyltransferase 2-like" evidence="4">
    <location>
        <begin position="5"/>
        <end position="138"/>
    </location>
</feature>
<comment type="caution">
    <text evidence="6">The sequence shown here is derived from an EMBL/GenBank/DDBJ whole genome shotgun (WGS) entry which is preliminary data.</text>
</comment>
<organism evidence="6 7">
    <name type="scientific">Bartonella tamiae Th239</name>
    <dbReference type="NCBI Taxonomy" id="1094558"/>
    <lineage>
        <taxon>Bacteria</taxon>
        <taxon>Pseudomonadati</taxon>
        <taxon>Pseudomonadota</taxon>
        <taxon>Alphaproteobacteria</taxon>
        <taxon>Hyphomicrobiales</taxon>
        <taxon>Bartonellaceae</taxon>
        <taxon>Bartonella</taxon>
    </lineage>
</organism>
<dbReference type="Pfam" id="PF02709">
    <property type="entry name" value="Glyco_transf_7C"/>
    <property type="match status" value="1"/>
</dbReference>
<dbReference type="OrthoDB" id="6653642at2"/>
<dbReference type="InterPro" id="IPR029044">
    <property type="entry name" value="Nucleotide-diphossugar_trans"/>
</dbReference>